<keyword evidence="2" id="KW-1185">Reference proteome</keyword>
<comment type="caution">
    <text evidence="1">The sequence shown here is derived from an EMBL/GenBank/DDBJ whole genome shotgun (WGS) entry which is preliminary data.</text>
</comment>
<reference evidence="1 2" key="1">
    <citation type="journal article" date="2022" name="Nat. Genet.">
        <title>Improved pea reference genome and pan-genome highlight genomic features and evolutionary characteristics.</title>
        <authorList>
            <person name="Yang T."/>
            <person name="Liu R."/>
            <person name="Luo Y."/>
            <person name="Hu S."/>
            <person name="Wang D."/>
            <person name="Wang C."/>
            <person name="Pandey M.K."/>
            <person name="Ge S."/>
            <person name="Xu Q."/>
            <person name="Li N."/>
            <person name="Li G."/>
            <person name="Huang Y."/>
            <person name="Saxena R.K."/>
            <person name="Ji Y."/>
            <person name="Li M."/>
            <person name="Yan X."/>
            <person name="He Y."/>
            <person name="Liu Y."/>
            <person name="Wang X."/>
            <person name="Xiang C."/>
            <person name="Varshney R.K."/>
            <person name="Ding H."/>
            <person name="Gao S."/>
            <person name="Zong X."/>
        </authorList>
    </citation>
    <scope>NUCLEOTIDE SEQUENCE [LARGE SCALE GENOMIC DNA]</scope>
    <source>
        <strain evidence="1 2">cv. Zhongwan 6</strain>
    </source>
</reference>
<proteinExistence type="predicted"/>
<gene>
    <name evidence="1" type="ORF">KIW84_063684</name>
</gene>
<dbReference type="Proteomes" id="UP001058974">
    <property type="component" value="Chromosome 6"/>
</dbReference>
<sequence>MTHKSSSKPEIHVVASIITSTLTRNQLYGHEPLLQEEKELIWKSWVLIPFTITKITHVFSGPFPDINTNVARVESQKRQFRKDQSLFDLIQISRVGPTYNQNMLLVALHFWEVLMDTFQLRYGMLTPTIFLVASITGLRPTGEVFDPFVDIDDIIGFNSKRASFTNIITDHFDEATTEVSDEDNVTFLSLWNEGTKQHNELYSTCNTSS</sequence>
<organism evidence="1 2">
    <name type="scientific">Pisum sativum</name>
    <name type="common">Garden pea</name>
    <name type="synonym">Lathyrus oleraceus</name>
    <dbReference type="NCBI Taxonomy" id="3888"/>
    <lineage>
        <taxon>Eukaryota</taxon>
        <taxon>Viridiplantae</taxon>
        <taxon>Streptophyta</taxon>
        <taxon>Embryophyta</taxon>
        <taxon>Tracheophyta</taxon>
        <taxon>Spermatophyta</taxon>
        <taxon>Magnoliopsida</taxon>
        <taxon>eudicotyledons</taxon>
        <taxon>Gunneridae</taxon>
        <taxon>Pentapetalae</taxon>
        <taxon>rosids</taxon>
        <taxon>fabids</taxon>
        <taxon>Fabales</taxon>
        <taxon>Fabaceae</taxon>
        <taxon>Papilionoideae</taxon>
        <taxon>50 kb inversion clade</taxon>
        <taxon>NPAAA clade</taxon>
        <taxon>Hologalegina</taxon>
        <taxon>IRL clade</taxon>
        <taxon>Fabeae</taxon>
        <taxon>Lathyrus</taxon>
    </lineage>
</organism>
<accession>A0A9D4W894</accession>
<evidence type="ECO:0000313" key="2">
    <source>
        <dbReference type="Proteomes" id="UP001058974"/>
    </source>
</evidence>
<dbReference type="EMBL" id="JAMSHJ010000006">
    <property type="protein sequence ID" value="KAI5397964.1"/>
    <property type="molecule type" value="Genomic_DNA"/>
</dbReference>
<evidence type="ECO:0008006" key="3">
    <source>
        <dbReference type="Google" id="ProtNLM"/>
    </source>
</evidence>
<dbReference type="AlphaFoldDB" id="A0A9D4W894"/>
<dbReference type="Gramene" id="Psat06G0368400-T1">
    <property type="protein sequence ID" value="KAI5397964.1"/>
    <property type="gene ID" value="KIW84_063684"/>
</dbReference>
<name>A0A9D4W894_PEA</name>
<evidence type="ECO:0000313" key="1">
    <source>
        <dbReference type="EMBL" id="KAI5397964.1"/>
    </source>
</evidence>
<protein>
    <recommendedName>
        <fullName evidence="3">Aminotransferase-like plant mobile domain-containing protein</fullName>
    </recommendedName>
</protein>